<dbReference type="SUPFAM" id="SSF51366">
    <property type="entry name" value="Ribulose-phoshate binding barrel"/>
    <property type="match status" value="1"/>
</dbReference>
<comment type="catalytic activity">
    <reaction evidence="1">
        <text>an N-acyl-D-glucosamine 6-phosphate = an N-acyl-D-mannosamine 6-phosphate</text>
        <dbReference type="Rhea" id="RHEA:23932"/>
        <dbReference type="ChEBI" id="CHEBI:57599"/>
        <dbReference type="ChEBI" id="CHEBI:57666"/>
        <dbReference type="EC" id="5.1.3.9"/>
    </reaction>
</comment>
<comment type="similarity">
    <text evidence="4">Belongs to the NanE family.</text>
</comment>
<dbReference type="Gene3D" id="3.20.20.70">
    <property type="entry name" value="Aldolase class I"/>
    <property type="match status" value="1"/>
</dbReference>
<dbReference type="PANTHER" id="PTHR36204">
    <property type="entry name" value="N-ACETYLMANNOSAMINE-6-PHOSPHATE 2-EPIMERASE-RELATED"/>
    <property type="match status" value="1"/>
</dbReference>
<evidence type="ECO:0000256" key="7">
    <source>
        <dbReference type="ARBA" id="ARBA00023277"/>
    </source>
</evidence>
<evidence type="ECO:0000313" key="9">
    <source>
        <dbReference type="Proteomes" id="UP000644727"/>
    </source>
</evidence>
<dbReference type="PANTHER" id="PTHR36204:SF1">
    <property type="entry name" value="N-ACETYLMANNOSAMINE-6-PHOSPHATE 2-EPIMERASE-RELATED"/>
    <property type="match status" value="1"/>
</dbReference>
<name>A0ABR9W4M0_9MICO</name>
<dbReference type="InterPro" id="IPR013785">
    <property type="entry name" value="Aldolase_TIM"/>
</dbReference>
<organism evidence="8 9">
    <name type="scientific">Brachybacterium epidermidis</name>
    <dbReference type="NCBI Taxonomy" id="2781983"/>
    <lineage>
        <taxon>Bacteria</taxon>
        <taxon>Bacillati</taxon>
        <taxon>Actinomycetota</taxon>
        <taxon>Actinomycetes</taxon>
        <taxon>Micrococcales</taxon>
        <taxon>Dermabacteraceae</taxon>
        <taxon>Brachybacterium</taxon>
    </lineage>
</organism>
<keyword evidence="7" id="KW-0119">Carbohydrate metabolism</keyword>
<proteinExistence type="inferred from homology"/>
<evidence type="ECO:0000256" key="5">
    <source>
        <dbReference type="ARBA" id="ARBA00013180"/>
    </source>
</evidence>
<dbReference type="InterPro" id="IPR011060">
    <property type="entry name" value="RibuloseP-bd_barrel"/>
</dbReference>
<dbReference type="EC" id="5.1.3.9" evidence="5"/>
<reference evidence="8 9" key="1">
    <citation type="submission" date="2020-10" db="EMBL/GenBank/DDBJ databases">
        <title>Draft genome and description of Brachybacterium epidermidis sp nov.</title>
        <authorList>
            <person name="Boxberger M."/>
            <person name="La Scola B."/>
        </authorList>
    </citation>
    <scope>NUCLEOTIDE SEQUENCE [LARGE SCALE GENOMIC DNA]</scope>
    <source>
        <strain evidence="8 9">Marseille-Q2903</strain>
    </source>
</reference>
<evidence type="ECO:0000256" key="2">
    <source>
        <dbReference type="ARBA" id="ARBA00002147"/>
    </source>
</evidence>
<keyword evidence="9" id="KW-1185">Reference proteome</keyword>
<evidence type="ECO:0000256" key="6">
    <source>
        <dbReference type="ARBA" id="ARBA00023235"/>
    </source>
</evidence>
<dbReference type="EMBL" id="JADEYR010000016">
    <property type="protein sequence ID" value="MBE9404905.1"/>
    <property type="molecule type" value="Genomic_DNA"/>
</dbReference>
<accession>A0ABR9W4M0</accession>
<comment type="function">
    <text evidence="2">Converts N-acetylmannosamine-6-phosphate (ManNAc-6-P) to N-acetylglucosamine-6-phosphate (GlcNAc-6-P).</text>
</comment>
<evidence type="ECO:0000256" key="1">
    <source>
        <dbReference type="ARBA" id="ARBA00000056"/>
    </source>
</evidence>
<dbReference type="Pfam" id="PF04131">
    <property type="entry name" value="NanE"/>
    <property type="match status" value="1"/>
</dbReference>
<evidence type="ECO:0000313" key="8">
    <source>
        <dbReference type="EMBL" id="MBE9404905.1"/>
    </source>
</evidence>
<comment type="caution">
    <text evidence="8">The sequence shown here is derived from an EMBL/GenBank/DDBJ whole genome shotgun (WGS) entry which is preliminary data.</text>
</comment>
<dbReference type="Proteomes" id="UP000644727">
    <property type="component" value="Unassembled WGS sequence"/>
</dbReference>
<sequence>MPDPPRPEGPLVHSLTEPLRGGLIASCRAYPGEPLRHPETMALVAAAVTEGEALAVCAQGLADVQLVSTRVDVPTIGIGKDGESGVFITPTLRHAQAVIAAGAALLGPVMVPLRV</sequence>
<protein>
    <recommendedName>
        <fullName evidence="5">N-acylglucosamine-6-phosphate 2-epimerase</fullName>
        <ecNumber evidence="5">5.1.3.9</ecNumber>
    </recommendedName>
</protein>
<dbReference type="InterPro" id="IPR007260">
    <property type="entry name" value="NanE"/>
</dbReference>
<evidence type="ECO:0000256" key="3">
    <source>
        <dbReference type="ARBA" id="ARBA00005081"/>
    </source>
</evidence>
<comment type="pathway">
    <text evidence="3">Amino-sugar metabolism; N-acetylneuraminate degradation; D-fructose 6-phosphate from N-acetylneuraminate: step 3/5.</text>
</comment>
<keyword evidence="6" id="KW-0413">Isomerase</keyword>
<gene>
    <name evidence="8" type="ORF">IOE58_12175</name>
</gene>
<evidence type="ECO:0000256" key="4">
    <source>
        <dbReference type="ARBA" id="ARBA00007439"/>
    </source>
</evidence>